<dbReference type="EC" id="2.7.13.3" evidence="2"/>
<keyword evidence="5 9" id="KW-0418">Kinase</keyword>
<dbReference type="SUPFAM" id="SSF55785">
    <property type="entry name" value="PYP-like sensor domain (PAS domain)"/>
    <property type="match status" value="1"/>
</dbReference>
<dbReference type="EMBL" id="CP025682">
    <property type="protein sequence ID" value="AUN95532.1"/>
    <property type="molecule type" value="Genomic_DNA"/>
</dbReference>
<dbReference type="InterPro" id="IPR000014">
    <property type="entry name" value="PAS"/>
</dbReference>
<dbReference type="Gene3D" id="3.30.565.10">
    <property type="entry name" value="Histidine kinase-like ATPase, C-terminal domain"/>
    <property type="match status" value="1"/>
</dbReference>
<keyword evidence="4" id="KW-0808">Transferase</keyword>
<evidence type="ECO:0000256" key="4">
    <source>
        <dbReference type="ARBA" id="ARBA00022679"/>
    </source>
</evidence>
<dbReference type="InterPro" id="IPR050736">
    <property type="entry name" value="Sensor_HK_Regulatory"/>
</dbReference>
<dbReference type="KEGG" id="atw:C0099_11685"/>
<protein>
    <recommendedName>
        <fullName evidence="2">histidine kinase</fullName>
        <ecNumber evidence="2">2.7.13.3</ecNumber>
    </recommendedName>
</protein>
<evidence type="ECO:0000256" key="7">
    <source>
        <dbReference type="SAM" id="Coils"/>
    </source>
</evidence>
<dbReference type="Proteomes" id="UP000242205">
    <property type="component" value="Chromosome"/>
</dbReference>
<dbReference type="Pfam" id="PF13188">
    <property type="entry name" value="PAS_8"/>
    <property type="match status" value="1"/>
</dbReference>
<dbReference type="InterPro" id="IPR036097">
    <property type="entry name" value="HisK_dim/P_sf"/>
</dbReference>
<organism evidence="9 10">
    <name type="scientific">Pseudazoarcus pumilus</name>
    <dbReference type="NCBI Taxonomy" id="2067960"/>
    <lineage>
        <taxon>Bacteria</taxon>
        <taxon>Pseudomonadati</taxon>
        <taxon>Pseudomonadota</taxon>
        <taxon>Betaproteobacteria</taxon>
        <taxon>Rhodocyclales</taxon>
        <taxon>Zoogloeaceae</taxon>
        <taxon>Pseudazoarcus</taxon>
    </lineage>
</organism>
<gene>
    <name evidence="9" type="ORF">C0099_11685</name>
</gene>
<keyword evidence="10" id="KW-1185">Reference proteome</keyword>
<keyword evidence="7" id="KW-0175">Coiled coil</keyword>
<evidence type="ECO:0000256" key="1">
    <source>
        <dbReference type="ARBA" id="ARBA00000085"/>
    </source>
</evidence>
<dbReference type="Gene3D" id="3.30.450.20">
    <property type="entry name" value="PAS domain"/>
    <property type="match status" value="1"/>
</dbReference>
<evidence type="ECO:0000256" key="6">
    <source>
        <dbReference type="ARBA" id="ARBA00023012"/>
    </source>
</evidence>
<dbReference type="PRINTS" id="PR00344">
    <property type="entry name" value="BCTRLSENSOR"/>
</dbReference>
<evidence type="ECO:0000256" key="3">
    <source>
        <dbReference type="ARBA" id="ARBA00022553"/>
    </source>
</evidence>
<name>A0A2I6S8G3_9RHOO</name>
<proteinExistence type="predicted"/>
<evidence type="ECO:0000313" key="10">
    <source>
        <dbReference type="Proteomes" id="UP000242205"/>
    </source>
</evidence>
<dbReference type="GO" id="GO:0000155">
    <property type="term" value="F:phosphorelay sensor kinase activity"/>
    <property type="evidence" value="ECO:0007669"/>
    <property type="project" value="InterPro"/>
</dbReference>
<dbReference type="InterPro" id="IPR005467">
    <property type="entry name" value="His_kinase_dom"/>
</dbReference>
<dbReference type="SMART" id="SM00388">
    <property type="entry name" value="HisKA"/>
    <property type="match status" value="1"/>
</dbReference>
<dbReference type="PANTHER" id="PTHR43711">
    <property type="entry name" value="TWO-COMPONENT HISTIDINE KINASE"/>
    <property type="match status" value="1"/>
</dbReference>
<evidence type="ECO:0000256" key="2">
    <source>
        <dbReference type="ARBA" id="ARBA00012438"/>
    </source>
</evidence>
<feature type="coiled-coil region" evidence="7">
    <location>
        <begin position="60"/>
        <end position="87"/>
    </location>
</feature>
<evidence type="ECO:0000256" key="5">
    <source>
        <dbReference type="ARBA" id="ARBA00022777"/>
    </source>
</evidence>
<dbReference type="InterPro" id="IPR003661">
    <property type="entry name" value="HisK_dim/P_dom"/>
</dbReference>
<dbReference type="AlphaFoldDB" id="A0A2I6S8G3"/>
<dbReference type="InterPro" id="IPR036890">
    <property type="entry name" value="HATPase_C_sf"/>
</dbReference>
<dbReference type="SUPFAM" id="SSF55874">
    <property type="entry name" value="ATPase domain of HSP90 chaperone/DNA topoisomerase II/histidine kinase"/>
    <property type="match status" value="1"/>
</dbReference>
<dbReference type="CDD" id="cd00082">
    <property type="entry name" value="HisKA"/>
    <property type="match status" value="1"/>
</dbReference>
<dbReference type="Pfam" id="PF02518">
    <property type="entry name" value="HATPase_c"/>
    <property type="match status" value="1"/>
</dbReference>
<dbReference type="SUPFAM" id="SSF47384">
    <property type="entry name" value="Homodimeric domain of signal transducing histidine kinase"/>
    <property type="match status" value="1"/>
</dbReference>
<accession>A0A2I6S8G3</accession>
<dbReference type="CDD" id="cd00075">
    <property type="entry name" value="HATPase"/>
    <property type="match status" value="1"/>
</dbReference>
<feature type="domain" description="Histidine kinase" evidence="8">
    <location>
        <begin position="193"/>
        <end position="400"/>
    </location>
</feature>
<dbReference type="InterPro" id="IPR035965">
    <property type="entry name" value="PAS-like_dom_sf"/>
</dbReference>
<reference evidence="9 10" key="1">
    <citation type="submission" date="2018-01" db="EMBL/GenBank/DDBJ databases">
        <authorList>
            <person name="Fu G.-Y."/>
        </authorList>
    </citation>
    <scope>NUCLEOTIDE SEQUENCE [LARGE SCALE GENOMIC DNA]</scope>
    <source>
        <strain evidence="9 10">SY39</strain>
    </source>
</reference>
<dbReference type="InterPro" id="IPR003594">
    <property type="entry name" value="HATPase_dom"/>
</dbReference>
<dbReference type="SMART" id="SM00387">
    <property type="entry name" value="HATPase_c"/>
    <property type="match status" value="1"/>
</dbReference>
<dbReference type="Gene3D" id="1.10.287.130">
    <property type="match status" value="1"/>
</dbReference>
<keyword evidence="3" id="KW-0597">Phosphoprotein</keyword>
<keyword evidence="6" id="KW-0902">Two-component regulatory system</keyword>
<dbReference type="Pfam" id="PF00512">
    <property type="entry name" value="HisKA"/>
    <property type="match status" value="1"/>
</dbReference>
<dbReference type="PANTHER" id="PTHR43711:SF28">
    <property type="entry name" value="SENSOR HISTIDINE KINASE YXDK"/>
    <property type="match status" value="1"/>
</dbReference>
<evidence type="ECO:0000313" key="9">
    <source>
        <dbReference type="EMBL" id="AUN95532.1"/>
    </source>
</evidence>
<dbReference type="OrthoDB" id="224978at2"/>
<evidence type="ECO:0000259" key="8">
    <source>
        <dbReference type="PROSITE" id="PS50109"/>
    </source>
</evidence>
<dbReference type="InterPro" id="IPR004358">
    <property type="entry name" value="Sig_transdc_His_kin-like_C"/>
</dbReference>
<comment type="catalytic activity">
    <reaction evidence="1">
        <text>ATP + protein L-histidine = ADP + protein N-phospho-L-histidine.</text>
        <dbReference type="EC" id="2.7.13.3"/>
    </reaction>
</comment>
<dbReference type="PROSITE" id="PS50109">
    <property type="entry name" value="HIS_KIN"/>
    <property type="match status" value="1"/>
</dbReference>
<sequence length="416" mass="44560">MLARKAAFFAACLPVTIDERVIRLSAVKEPATPAAPQLPDGQRLDAAQLAEAFTLFARASEELSGAYNALQAQAAQLTERMNVLMGALPAGVVVLDSERRIVQCNRAARGLLGAGCEGEAWRSVQARFVATSTPGEVSLGEGAEARRLALSEAAVESGEEHIVLIHDVTDAHRMRLAAERNERLAAMGEMVAGLAHQLRTPLSAALLYTAGLAKPELPPADRERVAERAIERLRHLERLIGDMLRFARGDQLGRQSFGVCELLRELAHTLEPVARARRVRFVSRCDCDDYEVFGDRKALGGALTNLMENAIQISHEGGEVRVDVSLEGDELVCVVADDGPGIARAEQARVFEPFFTTRTDGTGLGLAIARDVARAHGGDVALASQPGRGATFTLTLPVHPPAGDAVPPTGDLFPHE</sequence>